<keyword evidence="4 5" id="KW-0472">Membrane</keyword>
<sequence length="178" mass="20273">MAVTLEITNDYGYVVLVLVLYIFFNFWMAIQVGKARRKYKVSYPTLYAIESENKDAKLFNCIQVRGFLQYDFFCPLFCFNLDPRSLPLFCCSMECQRGHQNALEMMPAFFVTLLLSGLYCPIVAAGLGAFYTVARYFYFRGYATGVPENRLKIGGFNFLALLGLMILAAVFGVRLLLS</sequence>
<dbReference type="Pfam" id="PF01124">
    <property type="entry name" value="MAPEG"/>
    <property type="match status" value="1"/>
</dbReference>
<dbReference type="GO" id="GO:0016020">
    <property type="term" value="C:membrane"/>
    <property type="evidence" value="ECO:0007669"/>
    <property type="project" value="UniProtKB-SubCell"/>
</dbReference>
<dbReference type="GO" id="GO:0004602">
    <property type="term" value="F:glutathione peroxidase activity"/>
    <property type="evidence" value="ECO:0007669"/>
    <property type="project" value="TreeGrafter"/>
</dbReference>
<dbReference type="Gene3D" id="1.20.120.550">
    <property type="entry name" value="Membrane associated eicosanoid/glutathione metabolism-like domain"/>
    <property type="match status" value="1"/>
</dbReference>
<dbReference type="GO" id="GO:0006691">
    <property type="term" value="P:leukotriene metabolic process"/>
    <property type="evidence" value="ECO:0007669"/>
    <property type="project" value="UniProtKB-ARBA"/>
</dbReference>
<dbReference type="InterPro" id="IPR023352">
    <property type="entry name" value="MAPEG-like_dom_sf"/>
</dbReference>
<organism evidence="6 7">
    <name type="scientific">Zingiber officinale</name>
    <name type="common">Ginger</name>
    <name type="synonym">Amomum zingiber</name>
    <dbReference type="NCBI Taxonomy" id="94328"/>
    <lineage>
        <taxon>Eukaryota</taxon>
        <taxon>Viridiplantae</taxon>
        <taxon>Streptophyta</taxon>
        <taxon>Embryophyta</taxon>
        <taxon>Tracheophyta</taxon>
        <taxon>Spermatophyta</taxon>
        <taxon>Magnoliopsida</taxon>
        <taxon>Liliopsida</taxon>
        <taxon>Zingiberales</taxon>
        <taxon>Zingiberaceae</taxon>
        <taxon>Zingiber</taxon>
    </lineage>
</organism>
<keyword evidence="3 5" id="KW-1133">Transmembrane helix</keyword>
<evidence type="ECO:0000313" key="6">
    <source>
        <dbReference type="EMBL" id="KAG6501505.1"/>
    </source>
</evidence>
<dbReference type="Proteomes" id="UP000734854">
    <property type="component" value="Unassembled WGS sequence"/>
</dbReference>
<evidence type="ECO:0000256" key="5">
    <source>
        <dbReference type="SAM" id="Phobius"/>
    </source>
</evidence>
<feature type="transmembrane region" description="Helical" evidence="5">
    <location>
        <begin position="153"/>
        <end position="177"/>
    </location>
</feature>
<evidence type="ECO:0000256" key="4">
    <source>
        <dbReference type="ARBA" id="ARBA00023136"/>
    </source>
</evidence>
<evidence type="ECO:0000313" key="7">
    <source>
        <dbReference type="Proteomes" id="UP000734854"/>
    </source>
</evidence>
<dbReference type="SUPFAM" id="SSF161084">
    <property type="entry name" value="MAPEG domain-like"/>
    <property type="match status" value="1"/>
</dbReference>
<dbReference type="AlphaFoldDB" id="A0A8J5L5S7"/>
<dbReference type="GO" id="GO:0005783">
    <property type="term" value="C:endoplasmic reticulum"/>
    <property type="evidence" value="ECO:0007669"/>
    <property type="project" value="TreeGrafter"/>
</dbReference>
<dbReference type="EMBL" id="JACMSC010000011">
    <property type="protein sequence ID" value="KAG6501505.1"/>
    <property type="molecule type" value="Genomic_DNA"/>
</dbReference>
<dbReference type="PANTHER" id="PTHR10250:SF22">
    <property type="entry name" value="MICROSOMAL GLUTATHIONE S-TRANSFERASE"/>
    <property type="match status" value="1"/>
</dbReference>
<proteinExistence type="predicted"/>
<dbReference type="PANTHER" id="PTHR10250">
    <property type="entry name" value="MICROSOMAL GLUTATHIONE S-TRANSFERASE"/>
    <property type="match status" value="1"/>
</dbReference>
<keyword evidence="2 5" id="KW-0812">Transmembrane</keyword>
<dbReference type="InterPro" id="IPR001129">
    <property type="entry name" value="Membr-assoc_MAPEG"/>
</dbReference>
<evidence type="ECO:0000256" key="2">
    <source>
        <dbReference type="ARBA" id="ARBA00022692"/>
    </source>
</evidence>
<evidence type="ECO:0008006" key="8">
    <source>
        <dbReference type="Google" id="ProtNLM"/>
    </source>
</evidence>
<feature type="transmembrane region" description="Helical" evidence="5">
    <location>
        <begin position="12"/>
        <end position="30"/>
    </location>
</feature>
<reference evidence="6 7" key="1">
    <citation type="submission" date="2020-08" db="EMBL/GenBank/DDBJ databases">
        <title>Plant Genome Project.</title>
        <authorList>
            <person name="Zhang R.-G."/>
        </authorList>
    </citation>
    <scope>NUCLEOTIDE SEQUENCE [LARGE SCALE GENOMIC DNA]</scope>
    <source>
        <tissue evidence="6">Rhizome</tissue>
    </source>
</reference>
<dbReference type="GO" id="GO:0005635">
    <property type="term" value="C:nuclear envelope"/>
    <property type="evidence" value="ECO:0007669"/>
    <property type="project" value="TreeGrafter"/>
</dbReference>
<accession>A0A8J5L5S7</accession>
<evidence type="ECO:0000256" key="3">
    <source>
        <dbReference type="ARBA" id="ARBA00022989"/>
    </source>
</evidence>
<keyword evidence="7" id="KW-1185">Reference proteome</keyword>
<dbReference type="GO" id="GO:0004364">
    <property type="term" value="F:glutathione transferase activity"/>
    <property type="evidence" value="ECO:0007669"/>
    <property type="project" value="TreeGrafter"/>
</dbReference>
<name>A0A8J5L5S7_ZINOF</name>
<comment type="caution">
    <text evidence="6">The sequence shown here is derived from an EMBL/GenBank/DDBJ whole genome shotgun (WGS) entry which is preliminary data.</text>
</comment>
<comment type="subcellular location">
    <subcellularLocation>
        <location evidence="1">Membrane</location>
        <topology evidence="1">Multi-pass membrane protein</topology>
    </subcellularLocation>
</comment>
<feature type="transmembrane region" description="Helical" evidence="5">
    <location>
        <begin position="108"/>
        <end position="133"/>
    </location>
</feature>
<gene>
    <name evidence="6" type="ORF">ZIOFF_041386</name>
</gene>
<protein>
    <recommendedName>
        <fullName evidence="8">Microsomal glutathione S-transferase 3</fullName>
    </recommendedName>
</protein>
<evidence type="ECO:0000256" key="1">
    <source>
        <dbReference type="ARBA" id="ARBA00004141"/>
    </source>
</evidence>
<dbReference type="InterPro" id="IPR050997">
    <property type="entry name" value="MAPEG"/>
</dbReference>